<dbReference type="SMART" id="SM00391">
    <property type="entry name" value="MBD"/>
    <property type="match status" value="1"/>
</dbReference>
<feature type="region of interest" description="Disordered" evidence="6">
    <location>
        <begin position="1"/>
        <end position="101"/>
    </location>
</feature>
<dbReference type="Gene3D" id="3.30.890.10">
    <property type="entry name" value="Methyl-cpg-binding Protein 2, Chain A"/>
    <property type="match status" value="1"/>
</dbReference>
<dbReference type="SUPFAM" id="SSF54171">
    <property type="entry name" value="DNA-binding domain"/>
    <property type="match status" value="1"/>
</dbReference>
<sequence>MSTSTPSDKPGSIAGDFPPDPLLASGSFISSDTTAGDSSANRRPIQGVTRVIGSGQNVRIGMPKGTDQVHQSPGNSAQRAESKSRKRAAPGDNWLPPGWKVEDKIRTSGATAGSVDKYYYEPVTGQRFRSRNEVLYYLEHGTSKKGARKAANTDFRSDQFEGQGSKKSVRKAKEPPPPPPLNFDFESPPEKVSWAMTKAGEEAWTPFIGDDKVQDSVRRDWVTAFTVITTQNASKLSF</sequence>
<keyword evidence="2" id="KW-0805">Transcription regulation</keyword>
<dbReference type="Pfam" id="PF01429">
    <property type="entry name" value="MBD"/>
    <property type="match status" value="1"/>
</dbReference>
<accession>A0A565CS98</accession>
<evidence type="ECO:0000313" key="8">
    <source>
        <dbReference type="EMBL" id="VVB16585.1"/>
    </source>
</evidence>
<gene>
    <name evidence="8" type="ORF">ANE_LOCUS27029</name>
</gene>
<dbReference type="InterPro" id="IPR001739">
    <property type="entry name" value="Methyl_CpG_DNA-bd"/>
</dbReference>
<evidence type="ECO:0000259" key="7">
    <source>
        <dbReference type="PROSITE" id="PS50982"/>
    </source>
</evidence>
<dbReference type="AlphaFoldDB" id="A0A565CS98"/>
<dbReference type="GO" id="GO:0003677">
    <property type="term" value="F:DNA binding"/>
    <property type="evidence" value="ECO:0007669"/>
    <property type="project" value="UniProtKB-KW"/>
</dbReference>
<evidence type="ECO:0000256" key="6">
    <source>
        <dbReference type="SAM" id="MobiDB-lite"/>
    </source>
</evidence>
<comment type="caution">
    <text evidence="8">The sequence shown here is derived from an EMBL/GenBank/DDBJ whole genome shotgun (WGS) entry which is preliminary data.</text>
</comment>
<proteinExistence type="predicted"/>
<dbReference type="Proteomes" id="UP000489600">
    <property type="component" value="Unassembled WGS sequence"/>
</dbReference>
<keyword evidence="4" id="KW-0804">Transcription</keyword>
<organism evidence="8 9">
    <name type="scientific">Arabis nemorensis</name>
    <dbReference type="NCBI Taxonomy" id="586526"/>
    <lineage>
        <taxon>Eukaryota</taxon>
        <taxon>Viridiplantae</taxon>
        <taxon>Streptophyta</taxon>
        <taxon>Embryophyta</taxon>
        <taxon>Tracheophyta</taxon>
        <taxon>Spermatophyta</taxon>
        <taxon>Magnoliopsida</taxon>
        <taxon>eudicotyledons</taxon>
        <taxon>Gunneridae</taxon>
        <taxon>Pentapetalae</taxon>
        <taxon>rosids</taxon>
        <taxon>malvids</taxon>
        <taxon>Brassicales</taxon>
        <taxon>Brassicaceae</taxon>
        <taxon>Arabideae</taxon>
        <taxon>Arabis</taxon>
    </lineage>
</organism>
<reference evidence="8" key="1">
    <citation type="submission" date="2019-07" db="EMBL/GenBank/DDBJ databases">
        <authorList>
            <person name="Dittberner H."/>
        </authorList>
    </citation>
    <scope>NUCLEOTIDE SEQUENCE [LARGE SCALE GENOMIC DNA]</scope>
</reference>
<name>A0A565CS98_9BRAS</name>
<dbReference type="PANTHER" id="PTHR12396:SF46">
    <property type="entry name" value="METHYL-CPG-BINDING DOMAIN-CONTAINING PROTEIN 6"/>
    <property type="match status" value="1"/>
</dbReference>
<dbReference type="GO" id="GO:0005634">
    <property type="term" value="C:nucleus"/>
    <property type="evidence" value="ECO:0007669"/>
    <property type="project" value="UniProtKB-SubCell"/>
</dbReference>
<keyword evidence="3" id="KW-0238">DNA-binding</keyword>
<evidence type="ECO:0000256" key="2">
    <source>
        <dbReference type="ARBA" id="ARBA00023015"/>
    </source>
</evidence>
<keyword evidence="9" id="KW-1185">Reference proteome</keyword>
<dbReference type="PROSITE" id="PS50982">
    <property type="entry name" value="MBD"/>
    <property type="match status" value="1"/>
</dbReference>
<evidence type="ECO:0000313" key="9">
    <source>
        <dbReference type="Proteomes" id="UP000489600"/>
    </source>
</evidence>
<comment type="subcellular location">
    <subcellularLocation>
        <location evidence="1">Nucleus</location>
    </subcellularLocation>
</comment>
<evidence type="ECO:0000256" key="3">
    <source>
        <dbReference type="ARBA" id="ARBA00023125"/>
    </source>
</evidence>
<protein>
    <recommendedName>
        <fullName evidence="7">MBD domain-containing protein</fullName>
    </recommendedName>
</protein>
<evidence type="ECO:0000256" key="1">
    <source>
        <dbReference type="ARBA" id="ARBA00004123"/>
    </source>
</evidence>
<feature type="region of interest" description="Disordered" evidence="6">
    <location>
        <begin position="142"/>
        <end position="188"/>
    </location>
</feature>
<dbReference type="CDD" id="cd01396">
    <property type="entry name" value="MeCP2_MBD"/>
    <property type="match status" value="1"/>
</dbReference>
<evidence type="ECO:0000256" key="5">
    <source>
        <dbReference type="ARBA" id="ARBA00023242"/>
    </source>
</evidence>
<feature type="domain" description="MBD" evidence="7">
    <location>
        <begin position="85"/>
        <end position="160"/>
    </location>
</feature>
<dbReference type="OrthoDB" id="10072024at2759"/>
<evidence type="ECO:0000256" key="4">
    <source>
        <dbReference type="ARBA" id="ARBA00023163"/>
    </source>
</evidence>
<dbReference type="PANTHER" id="PTHR12396">
    <property type="entry name" value="METHYL-CPG BINDING PROTEIN, MBD"/>
    <property type="match status" value="1"/>
</dbReference>
<feature type="compositionally biased region" description="Polar residues" evidence="6">
    <location>
        <begin position="68"/>
        <end position="79"/>
    </location>
</feature>
<dbReference type="EMBL" id="CABITT030000008">
    <property type="protein sequence ID" value="VVB16585.1"/>
    <property type="molecule type" value="Genomic_DNA"/>
</dbReference>
<keyword evidence="5" id="KW-0539">Nucleus</keyword>
<feature type="compositionally biased region" description="Polar residues" evidence="6">
    <location>
        <begin position="27"/>
        <end position="41"/>
    </location>
</feature>
<dbReference type="InterPro" id="IPR016177">
    <property type="entry name" value="DNA-bd_dom_sf"/>
</dbReference>